<evidence type="ECO:0000313" key="3">
    <source>
        <dbReference type="Proteomes" id="UP000000637"/>
    </source>
</evidence>
<dbReference type="InterPro" id="IPR007047">
    <property type="entry name" value="Flp_Fap"/>
</dbReference>
<protein>
    <submittedName>
        <fullName evidence="2">Uncharacterized protein</fullName>
    </submittedName>
</protein>
<evidence type="ECO:0000256" key="1">
    <source>
        <dbReference type="SAM" id="Phobius"/>
    </source>
</evidence>
<evidence type="ECO:0000313" key="2">
    <source>
        <dbReference type="EMBL" id="ABM07796.1"/>
    </source>
</evidence>
<proteinExistence type="predicted"/>
<dbReference type="eggNOG" id="COG3847">
    <property type="taxonomic scope" value="Bacteria"/>
</dbReference>
<feature type="transmembrane region" description="Helical" evidence="1">
    <location>
        <begin position="31"/>
        <end position="49"/>
    </location>
</feature>
<accession>A1R8Q4</accession>
<name>A1R8Q4_PAEAT</name>
<gene>
    <name evidence="2" type="ordered locus">AAur_2907</name>
</gene>
<dbReference type="Pfam" id="PF04964">
    <property type="entry name" value="Flp_Fap"/>
    <property type="match status" value="1"/>
</dbReference>
<dbReference type="HOGENOM" id="CLU_171854_4_1_11"/>
<dbReference type="RefSeq" id="WP_011775556.1">
    <property type="nucleotide sequence ID" value="NC_008711.1"/>
</dbReference>
<keyword evidence="1" id="KW-0812">Transmembrane</keyword>
<keyword evidence="1" id="KW-1133">Transmembrane helix</keyword>
<keyword evidence="1" id="KW-0472">Membrane</keyword>
<dbReference type="Proteomes" id="UP000000637">
    <property type="component" value="Chromosome"/>
</dbReference>
<reference evidence="2 3" key="1">
    <citation type="journal article" date="2006" name="PLoS Genet.">
        <title>Secrets of soil survival revealed by the genome sequence of Arthrobacter aurescens TC1.</title>
        <authorList>
            <person name="Mongodin E.F."/>
            <person name="Shapir N."/>
            <person name="Daugherty S.C."/>
            <person name="DeBoy R.T."/>
            <person name="Emerson J.B."/>
            <person name="Shvartzbeyn A."/>
            <person name="Radune D."/>
            <person name="Vamathevan J."/>
            <person name="Riggs F."/>
            <person name="Grinberg V."/>
            <person name="Khouri H."/>
            <person name="Wackett L.P."/>
            <person name="Nelson K.E."/>
            <person name="Sadowsky M.J."/>
        </authorList>
    </citation>
    <scope>NUCLEOTIDE SEQUENCE [LARGE SCALE GENOMIC DNA]</scope>
    <source>
        <strain evidence="2 3">TC1</strain>
    </source>
</reference>
<dbReference type="EMBL" id="CP000474">
    <property type="protein sequence ID" value="ABM07796.1"/>
    <property type="molecule type" value="Genomic_DNA"/>
</dbReference>
<organism evidence="2 3">
    <name type="scientific">Paenarthrobacter aurescens (strain TC1)</name>
    <dbReference type="NCBI Taxonomy" id="290340"/>
    <lineage>
        <taxon>Bacteria</taxon>
        <taxon>Bacillati</taxon>
        <taxon>Actinomycetota</taxon>
        <taxon>Actinomycetes</taxon>
        <taxon>Micrococcales</taxon>
        <taxon>Micrococcaceae</taxon>
        <taxon>Paenarthrobacter</taxon>
    </lineage>
</organism>
<sequence>MSSLMVSVISFIAGVKDRFTNEEKGATAVEYGLLVALIAALIVGTVVLLGQDVLKGFDTVEKALV</sequence>
<dbReference type="KEGG" id="aau:AAur_2907"/>
<dbReference type="AlphaFoldDB" id="A1R8Q4"/>
<dbReference type="OrthoDB" id="5121461at2"/>
<keyword evidence="3" id="KW-1185">Reference proteome</keyword>
<dbReference type="STRING" id="290340.AAur_2907"/>